<dbReference type="Proteomes" id="UP000198500">
    <property type="component" value="Unassembled WGS sequence"/>
</dbReference>
<accession>A0A1H3D569</accession>
<gene>
    <name evidence="2" type="ORF">SAMN05443545_106177</name>
</gene>
<dbReference type="CDD" id="cd07313">
    <property type="entry name" value="terB_like_2"/>
    <property type="match status" value="1"/>
</dbReference>
<dbReference type="OrthoDB" id="5294347at2"/>
<evidence type="ECO:0000313" key="2">
    <source>
        <dbReference type="EMBL" id="SDX60829.1"/>
    </source>
</evidence>
<organism evidence="2 3">
    <name type="scientific">Aidingimonas halophila</name>
    <dbReference type="NCBI Taxonomy" id="574349"/>
    <lineage>
        <taxon>Bacteria</taxon>
        <taxon>Pseudomonadati</taxon>
        <taxon>Pseudomonadota</taxon>
        <taxon>Gammaproteobacteria</taxon>
        <taxon>Oceanospirillales</taxon>
        <taxon>Halomonadaceae</taxon>
        <taxon>Aidingimonas</taxon>
    </lineage>
</organism>
<feature type="domain" description="Co-chaperone DjlA N-terminal" evidence="1">
    <location>
        <begin position="27"/>
        <end position="143"/>
    </location>
</feature>
<proteinExistence type="predicted"/>
<sequence length="157" mass="18035">MLDTIQRFFNQTLAAPEQTEKRDVTLELAAAALLCEIIRADYQTDDAELASLRVALQRHLHVGDDAVDELMTLAQQEVEDAVDHYQFVSLIRDDYTYPDRVELVELMWRMAYADGELDPLEEHRIRRLAELLYVSHSDFIRTKLSVQESVPAKGDDA</sequence>
<dbReference type="AlphaFoldDB" id="A0A1H3D569"/>
<keyword evidence="3" id="KW-1185">Reference proteome</keyword>
<dbReference type="RefSeq" id="WP_092570316.1">
    <property type="nucleotide sequence ID" value="NZ_BMXH01000005.1"/>
</dbReference>
<dbReference type="SUPFAM" id="SSF158682">
    <property type="entry name" value="TerB-like"/>
    <property type="match status" value="1"/>
</dbReference>
<protein>
    <submittedName>
        <fullName evidence="2">Uncharacterized conserved protein, tellurite resistance protein B (TerB) family</fullName>
    </submittedName>
</protein>
<dbReference type="InterPro" id="IPR029024">
    <property type="entry name" value="TerB-like"/>
</dbReference>
<name>A0A1H3D569_9GAMM</name>
<dbReference type="InterPro" id="IPR007791">
    <property type="entry name" value="DjlA_N"/>
</dbReference>
<dbReference type="EMBL" id="FNNI01000006">
    <property type="protein sequence ID" value="SDX60829.1"/>
    <property type="molecule type" value="Genomic_DNA"/>
</dbReference>
<evidence type="ECO:0000313" key="3">
    <source>
        <dbReference type="Proteomes" id="UP000198500"/>
    </source>
</evidence>
<evidence type="ECO:0000259" key="1">
    <source>
        <dbReference type="Pfam" id="PF05099"/>
    </source>
</evidence>
<dbReference type="Gene3D" id="1.10.3680.10">
    <property type="entry name" value="TerB-like"/>
    <property type="match status" value="1"/>
</dbReference>
<dbReference type="STRING" id="574349.SAMN05443545_106177"/>
<reference evidence="2 3" key="1">
    <citation type="submission" date="2016-10" db="EMBL/GenBank/DDBJ databases">
        <authorList>
            <person name="de Groot N.N."/>
        </authorList>
    </citation>
    <scope>NUCLEOTIDE SEQUENCE [LARGE SCALE GENOMIC DNA]</scope>
    <source>
        <strain evidence="2 3">DSM 19219</strain>
    </source>
</reference>
<dbReference type="Pfam" id="PF05099">
    <property type="entry name" value="TerB"/>
    <property type="match status" value="1"/>
</dbReference>